<dbReference type="PANTHER" id="PTHR44591:SF3">
    <property type="entry name" value="RESPONSE REGULATORY DOMAIN-CONTAINING PROTEIN"/>
    <property type="match status" value="1"/>
</dbReference>
<organism evidence="4 5">
    <name type="scientific">Nibrella saemangeumensis</name>
    <dbReference type="NCBI Taxonomy" id="1084526"/>
    <lineage>
        <taxon>Bacteria</taxon>
        <taxon>Pseudomonadati</taxon>
        <taxon>Bacteroidota</taxon>
        <taxon>Cytophagia</taxon>
        <taxon>Cytophagales</taxon>
        <taxon>Spirosomataceae</taxon>
        <taxon>Nibrella</taxon>
    </lineage>
</organism>
<dbReference type="PANTHER" id="PTHR44591">
    <property type="entry name" value="STRESS RESPONSE REGULATOR PROTEIN 1"/>
    <property type="match status" value="1"/>
</dbReference>
<keyword evidence="1 2" id="KW-0597">Phosphoprotein</keyword>
<dbReference type="Gene3D" id="3.40.50.2300">
    <property type="match status" value="1"/>
</dbReference>
<evidence type="ECO:0000256" key="2">
    <source>
        <dbReference type="PROSITE-ProRule" id="PRU00169"/>
    </source>
</evidence>
<reference evidence="5" key="1">
    <citation type="journal article" date="2019" name="Int. J. Syst. Evol. Microbiol.">
        <title>The Global Catalogue of Microorganisms (GCM) 10K type strain sequencing project: providing services to taxonomists for standard genome sequencing and annotation.</title>
        <authorList>
            <consortium name="The Broad Institute Genomics Platform"/>
            <consortium name="The Broad Institute Genome Sequencing Center for Infectious Disease"/>
            <person name="Wu L."/>
            <person name="Ma J."/>
        </authorList>
    </citation>
    <scope>NUCLEOTIDE SEQUENCE [LARGE SCALE GENOMIC DNA]</scope>
    <source>
        <strain evidence="5">JCM 17927</strain>
    </source>
</reference>
<keyword evidence="5" id="KW-1185">Reference proteome</keyword>
<dbReference type="SMART" id="SM00448">
    <property type="entry name" value="REC"/>
    <property type="match status" value="1"/>
</dbReference>
<feature type="domain" description="Response regulatory" evidence="3">
    <location>
        <begin position="16"/>
        <end position="136"/>
    </location>
</feature>
<dbReference type="InterPro" id="IPR011006">
    <property type="entry name" value="CheY-like_superfamily"/>
</dbReference>
<dbReference type="InterPro" id="IPR001789">
    <property type="entry name" value="Sig_transdc_resp-reg_receiver"/>
</dbReference>
<accession>A0ABP8MP97</accession>
<evidence type="ECO:0000256" key="1">
    <source>
        <dbReference type="ARBA" id="ARBA00022553"/>
    </source>
</evidence>
<evidence type="ECO:0000313" key="5">
    <source>
        <dbReference type="Proteomes" id="UP001501175"/>
    </source>
</evidence>
<comment type="caution">
    <text evidence="4">The sequence shown here is derived from an EMBL/GenBank/DDBJ whole genome shotgun (WGS) entry which is preliminary data.</text>
</comment>
<sequence length="142" mass="15780">MAALNSVNMANPYDLYIIVVDDDEDDLNMLTNVLSSTIPDCHLQTFTNGASLLASVGSISQPPQLMILDWQMPGLDGIELLIEIRRAVQFINVPIILLSTISEPDIQLKMAQYGGNGYFVKPATLSDWRSLVDQLTIQYELH</sequence>
<gene>
    <name evidence="4" type="ORF">GCM10023189_16330</name>
</gene>
<dbReference type="SUPFAM" id="SSF52172">
    <property type="entry name" value="CheY-like"/>
    <property type="match status" value="1"/>
</dbReference>
<evidence type="ECO:0000313" key="4">
    <source>
        <dbReference type="EMBL" id="GAA4452637.1"/>
    </source>
</evidence>
<proteinExistence type="predicted"/>
<dbReference type="Proteomes" id="UP001501175">
    <property type="component" value="Unassembled WGS sequence"/>
</dbReference>
<dbReference type="InterPro" id="IPR050595">
    <property type="entry name" value="Bact_response_regulator"/>
</dbReference>
<dbReference type="Pfam" id="PF00072">
    <property type="entry name" value="Response_reg"/>
    <property type="match status" value="1"/>
</dbReference>
<feature type="modified residue" description="4-aspartylphosphate" evidence="2">
    <location>
        <position position="69"/>
    </location>
</feature>
<dbReference type="PROSITE" id="PS50110">
    <property type="entry name" value="RESPONSE_REGULATORY"/>
    <property type="match status" value="1"/>
</dbReference>
<protein>
    <recommendedName>
        <fullName evidence="3">Response regulatory domain-containing protein</fullName>
    </recommendedName>
</protein>
<evidence type="ECO:0000259" key="3">
    <source>
        <dbReference type="PROSITE" id="PS50110"/>
    </source>
</evidence>
<dbReference type="EMBL" id="BAABHD010000022">
    <property type="protein sequence ID" value="GAA4452637.1"/>
    <property type="molecule type" value="Genomic_DNA"/>
</dbReference>
<name>A0ABP8MP97_9BACT</name>
<dbReference type="CDD" id="cd00156">
    <property type="entry name" value="REC"/>
    <property type="match status" value="1"/>
</dbReference>